<dbReference type="PANTHER" id="PTHR33514:SF13">
    <property type="entry name" value="PROTEIN ABCI12, CHLOROPLASTIC"/>
    <property type="match status" value="1"/>
</dbReference>
<dbReference type="GO" id="GO:0005886">
    <property type="term" value="C:plasma membrane"/>
    <property type="evidence" value="ECO:0007669"/>
    <property type="project" value="UniProtKB-ARBA"/>
</dbReference>
<evidence type="ECO:0000256" key="3">
    <source>
        <dbReference type="ARBA" id="ARBA00022692"/>
    </source>
</evidence>
<dbReference type="AlphaFoldDB" id="A0A291LW85"/>
<feature type="transmembrane region" description="Helical" evidence="6">
    <location>
        <begin position="21"/>
        <end position="53"/>
    </location>
</feature>
<dbReference type="CDD" id="cd16914">
    <property type="entry name" value="EcfT"/>
    <property type="match status" value="1"/>
</dbReference>
<evidence type="ECO:0000256" key="6">
    <source>
        <dbReference type="SAM" id="Phobius"/>
    </source>
</evidence>
<dbReference type="Pfam" id="PF02361">
    <property type="entry name" value="CbiQ"/>
    <property type="match status" value="1"/>
</dbReference>
<evidence type="ECO:0000313" key="8">
    <source>
        <dbReference type="Proteomes" id="UP000219050"/>
    </source>
</evidence>
<evidence type="ECO:0000256" key="4">
    <source>
        <dbReference type="ARBA" id="ARBA00022989"/>
    </source>
</evidence>
<comment type="subcellular location">
    <subcellularLocation>
        <location evidence="1">Membrane</location>
        <topology evidence="1">Multi-pass membrane protein</topology>
    </subcellularLocation>
</comment>
<comment type="similarity">
    <text evidence="2">Belongs to the CbiQ family.</text>
</comment>
<protein>
    <submittedName>
        <fullName evidence="7">ABC transporter permease</fullName>
    </submittedName>
</protein>
<evidence type="ECO:0000256" key="5">
    <source>
        <dbReference type="ARBA" id="ARBA00023136"/>
    </source>
</evidence>
<gene>
    <name evidence="7" type="ORF">CBW24_02130</name>
</gene>
<evidence type="ECO:0000256" key="1">
    <source>
        <dbReference type="ARBA" id="ARBA00004141"/>
    </source>
</evidence>
<reference evidence="7 8" key="1">
    <citation type="submission" date="2017-05" db="EMBL/GenBank/DDBJ databases">
        <title>Comparative genomic and metabolic analysis of manganese-oxidizing mechanisms in Celeribater manganoxidans DY25T: its adaption to the environment of polymetallic nodule.</title>
        <authorList>
            <person name="Wang X."/>
        </authorList>
    </citation>
    <scope>NUCLEOTIDE SEQUENCE [LARGE SCALE GENOMIC DNA]</scope>
    <source>
        <strain evidence="7 8">DY25</strain>
    </source>
</reference>
<organism evidence="7 8">
    <name type="scientific">Pacificitalea manganoxidans</name>
    <dbReference type="NCBI Taxonomy" id="1411902"/>
    <lineage>
        <taxon>Bacteria</taxon>
        <taxon>Pseudomonadati</taxon>
        <taxon>Pseudomonadota</taxon>
        <taxon>Alphaproteobacteria</taxon>
        <taxon>Rhodobacterales</taxon>
        <taxon>Paracoccaceae</taxon>
        <taxon>Pacificitalea</taxon>
    </lineage>
</organism>
<feature type="transmembrane region" description="Helical" evidence="6">
    <location>
        <begin position="89"/>
        <end position="109"/>
    </location>
</feature>
<feature type="transmembrane region" description="Helical" evidence="6">
    <location>
        <begin position="129"/>
        <end position="147"/>
    </location>
</feature>
<keyword evidence="8" id="KW-1185">Reference proteome</keyword>
<dbReference type="Proteomes" id="UP000219050">
    <property type="component" value="Chromosome"/>
</dbReference>
<dbReference type="RefSeq" id="WP_097372524.1">
    <property type="nucleotide sequence ID" value="NZ_CP021404.1"/>
</dbReference>
<dbReference type="OrthoDB" id="5868344at2"/>
<name>A0A291LW85_9RHOB</name>
<sequence>MLALTSPVRTPFHRVPAGAKLLGLAGFTFGVALIDAPALMLPPLALVAVLYAICGARFAVSGLRALKPLWIFVAVILVWHALTDDLARGAMLAARILATVALANLVTMTTRLEDLIAVVDTLLRPLERLGLRPGLIGFAIALVLRFTPVLLDKGRALAEAWRARSPRRAGWRVVIPLTLVTLDDAEHVAEALKARGGVPARSRND</sequence>
<dbReference type="EMBL" id="CP021404">
    <property type="protein sequence ID" value="ATI40914.1"/>
    <property type="molecule type" value="Genomic_DNA"/>
</dbReference>
<accession>A0A291LW85</accession>
<evidence type="ECO:0000313" key="7">
    <source>
        <dbReference type="EMBL" id="ATI40914.1"/>
    </source>
</evidence>
<dbReference type="PANTHER" id="PTHR33514">
    <property type="entry name" value="PROTEIN ABCI12, CHLOROPLASTIC"/>
    <property type="match status" value="1"/>
</dbReference>
<keyword evidence="3 6" id="KW-0812">Transmembrane</keyword>
<feature type="transmembrane region" description="Helical" evidence="6">
    <location>
        <begin position="65"/>
        <end position="82"/>
    </location>
</feature>
<proteinExistence type="inferred from homology"/>
<keyword evidence="4 6" id="KW-1133">Transmembrane helix</keyword>
<evidence type="ECO:0000256" key="2">
    <source>
        <dbReference type="ARBA" id="ARBA00008564"/>
    </source>
</evidence>
<dbReference type="InterPro" id="IPR003339">
    <property type="entry name" value="ABC/ECF_trnsptr_transmembrane"/>
</dbReference>
<dbReference type="KEGG" id="cmag:CBW24_02130"/>
<keyword evidence="5 6" id="KW-0472">Membrane</keyword>